<accession>A0AAU9UIJ4</accession>
<dbReference type="InterPro" id="IPR013083">
    <property type="entry name" value="Znf_RING/FYVE/PHD"/>
</dbReference>
<sequence length="174" mass="19868">MDKGVTCEHLNKLVDFLEKDLWQSKESLTCFDCGCPGPNLWICLQPDCHHIGCSEVKNDHSTLHQKLFISSKHKLFPNDGWNKDSSRQIVLICLGIYDFGNLVHISTQNLHLLLILIDSVSSKEDVTLPPSPESDYFIEDEIEENSNIEEEEDDDNNHDEDPPHGHSMWGIGLW</sequence>
<dbReference type="GO" id="GO:0008270">
    <property type="term" value="F:zinc ion binding"/>
    <property type="evidence" value="ECO:0007669"/>
    <property type="project" value="UniProtKB-KW"/>
</dbReference>
<dbReference type="PROSITE" id="PS50271">
    <property type="entry name" value="ZF_UBP"/>
    <property type="match status" value="1"/>
</dbReference>
<feature type="compositionally biased region" description="Acidic residues" evidence="2">
    <location>
        <begin position="136"/>
        <end position="158"/>
    </location>
</feature>
<organism evidence="4 5">
    <name type="scientific">Euphydryas editha</name>
    <name type="common">Edith's checkerspot</name>
    <dbReference type="NCBI Taxonomy" id="104508"/>
    <lineage>
        <taxon>Eukaryota</taxon>
        <taxon>Metazoa</taxon>
        <taxon>Ecdysozoa</taxon>
        <taxon>Arthropoda</taxon>
        <taxon>Hexapoda</taxon>
        <taxon>Insecta</taxon>
        <taxon>Pterygota</taxon>
        <taxon>Neoptera</taxon>
        <taxon>Endopterygota</taxon>
        <taxon>Lepidoptera</taxon>
        <taxon>Glossata</taxon>
        <taxon>Ditrysia</taxon>
        <taxon>Papilionoidea</taxon>
        <taxon>Nymphalidae</taxon>
        <taxon>Nymphalinae</taxon>
        <taxon>Euphydryas</taxon>
    </lineage>
</organism>
<proteinExistence type="predicted"/>
<reference evidence="4" key="1">
    <citation type="submission" date="2022-03" db="EMBL/GenBank/DDBJ databases">
        <authorList>
            <person name="Tunstrom K."/>
        </authorList>
    </citation>
    <scope>NUCLEOTIDE SEQUENCE</scope>
</reference>
<comment type="caution">
    <text evidence="4">The sequence shown here is derived from an EMBL/GenBank/DDBJ whole genome shotgun (WGS) entry which is preliminary data.</text>
</comment>
<evidence type="ECO:0000256" key="2">
    <source>
        <dbReference type="SAM" id="MobiDB-lite"/>
    </source>
</evidence>
<dbReference type="SUPFAM" id="SSF57850">
    <property type="entry name" value="RING/U-box"/>
    <property type="match status" value="1"/>
</dbReference>
<keyword evidence="1" id="KW-0479">Metal-binding</keyword>
<keyword evidence="5" id="KW-1185">Reference proteome</keyword>
<feature type="region of interest" description="Disordered" evidence="2">
    <location>
        <begin position="124"/>
        <end position="174"/>
    </location>
</feature>
<dbReference type="Proteomes" id="UP001153954">
    <property type="component" value="Unassembled WGS sequence"/>
</dbReference>
<dbReference type="Gene3D" id="3.30.40.10">
    <property type="entry name" value="Zinc/RING finger domain, C3HC4 (zinc finger)"/>
    <property type="match status" value="1"/>
</dbReference>
<evidence type="ECO:0000313" key="4">
    <source>
        <dbReference type="EMBL" id="CAH2097701.1"/>
    </source>
</evidence>
<keyword evidence="1" id="KW-0862">Zinc</keyword>
<dbReference type="EMBL" id="CAKOGL010000018">
    <property type="protein sequence ID" value="CAH2097701.1"/>
    <property type="molecule type" value="Genomic_DNA"/>
</dbReference>
<evidence type="ECO:0000256" key="1">
    <source>
        <dbReference type="PROSITE-ProRule" id="PRU00502"/>
    </source>
</evidence>
<feature type="domain" description="UBP-type" evidence="3">
    <location>
        <begin position="5"/>
        <end position="123"/>
    </location>
</feature>
<dbReference type="InterPro" id="IPR001607">
    <property type="entry name" value="Znf_UBP"/>
</dbReference>
<keyword evidence="1" id="KW-0863">Zinc-finger</keyword>
<gene>
    <name evidence="4" type="ORF">EEDITHA_LOCUS12892</name>
</gene>
<protein>
    <recommendedName>
        <fullName evidence="3">UBP-type domain-containing protein</fullName>
    </recommendedName>
</protein>
<dbReference type="Pfam" id="PF02148">
    <property type="entry name" value="zf-UBP"/>
    <property type="match status" value="1"/>
</dbReference>
<name>A0AAU9UIJ4_EUPED</name>
<evidence type="ECO:0000313" key="5">
    <source>
        <dbReference type="Proteomes" id="UP001153954"/>
    </source>
</evidence>
<evidence type="ECO:0000259" key="3">
    <source>
        <dbReference type="PROSITE" id="PS50271"/>
    </source>
</evidence>
<dbReference type="AlphaFoldDB" id="A0AAU9UIJ4"/>